<dbReference type="OrthoDB" id="9768696at2"/>
<keyword evidence="1" id="KW-0547">Nucleotide-binding</keyword>
<evidence type="ECO:0000313" key="5">
    <source>
        <dbReference type="EMBL" id="SDA91174.1"/>
    </source>
</evidence>
<sequence length="339" mass="35613">MIEILTTGLPNTVQDLGRPGYLALGVSRSGAMDKDALAIANLMLGNDPSAAGIEVAMHPFRLRALVDTAVAITGACCVASVGGRPCPPWWATIIRAGETVVLEAPRFGARSYIAFAGGLDLHPIMGSCATDVKSNFGGLAGRGLSRGDRLALNPAEYRLPSSGLGVALEERRGAADGFASAIELRVLPAAEFDAFTPASQAAFSGSDWSIANEANRMGYRLSGETLSLASPLELLSHGIVPGTVQVPPSGQPIIQLADANTCGGYPKIATVIEADLWRLAQAPIGARLRFICVSIEVATEALRSIHRWRHAFVAARKQMTGSRGQVDILQDSVTDAQRT</sequence>
<dbReference type="RefSeq" id="WP_091582249.1">
    <property type="nucleotide sequence ID" value="NZ_FMXM01000015.1"/>
</dbReference>
<keyword evidence="3" id="KW-0067">ATP-binding</keyword>
<dbReference type="InterPro" id="IPR052708">
    <property type="entry name" value="PxpC"/>
</dbReference>
<name>A0A1G5Z8T4_9HYPH</name>
<dbReference type="InterPro" id="IPR003778">
    <property type="entry name" value="CT_A_B"/>
</dbReference>
<reference evidence="5 6" key="1">
    <citation type="submission" date="2016-10" db="EMBL/GenBank/DDBJ databases">
        <authorList>
            <person name="de Groot N.N."/>
        </authorList>
    </citation>
    <scope>NUCLEOTIDE SEQUENCE [LARGE SCALE GENOMIC DNA]</scope>
    <source>
        <strain evidence="5 6">CGMCC 1.12097</strain>
    </source>
</reference>
<evidence type="ECO:0000259" key="4">
    <source>
        <dbReference type="SMART" id="SM00797"/>
    </source>
</evidence>
<dbReference type="GO" id="GO:0016787">
    <property type="term" value="F:hydrolase activity"/>
    <property type="evidence" value="ECO:0007669"/>
    <property type="project" value="UniProtKB-KW"/>
</dbReference>
<evidence type="ECO:0000256" key="2">
    <source>
        <dbReference type="ARBA" id="ARBA00022801"/>
    </source>
</evidence>
<organism evidence="5 6">
    <name type="scientific">Mesorhizobium qingshengii</name>
    <dbReference type="NCBI Taxonomy" id="1165689"/>
    <lineage>
        <taxon>Bacteria</taxon>
        <taxon>Pseudomonadati</taxon>
        <taxon>Pseudomonadota</taxon>
        <taxon>Alphaproteobacteria</taxon>
        <taxon>Hyphomicrobiales</taxon>
        <taxon>Phyllobacteriaceae</taxon>
        <taxon>Mesorhizobium</taxon>
    </lineage>
</organism>
<dbReference type="Proteomes" id="UP000198588">
    <property type="component" value="Unassembled WGS sequence"/>
</dbReference>
<dbReference type="EMBL" id="FMXM01000015">
    <property type="protein sequence ID" value="SDA91174.1"/>
    <property type="molecule type" value="Genomic_DNA"/>
</dbReference>
<gene>
    <name evidence="5" type="ORF">SAMN02927914_04458</name>
</gene>
<dbReference type="PANTHER" id="PTHR43309:SF3">
    <property type="entry name" value="5-OXOPROLINASE SUBUNIT C"/>
    <property type="match status" value="1"/>
</dbReference>
<dbReference type="NCBIfam" id="TIGR00724">
    <property type="entry name" value="urea_amlyse_rel"/>
    <property type="match status" value="1"/>
</dbReference>
<evidence type="ECO:0000313" key="6">
    <source>
        <dbReference type="Proteomes" id="UP000198588"/>
    </source>
</evidence>
<dbReference type="PANTHER" id="PTHR43309">
    <property type="entry name" value="5-OXOPROLINASE SUBUNIT C"/>
    <property type="match status" value="1"/>
</dbReference>
<evidence type="ECO:0000256" key="1">
    <source>
        <dbReference type="ARBA" id="ARBA00022741"/>
    </source>
</evidence>
<protein>
    <submittedName>
        <fullName evidence="5">Biotin-dependent carboxylase uncharacterized domain-containing protein</fullName>
    </submittedName>
</protein>
<keyword evidence="2" id="KW-0378">Hydrolase</keyword>
<dbReference type="SMART" id="SM00797">
    <property type="entry name" value="AHS2"/>
    <property type="match status" value="1"/>
</dbReference>
<feature type="domain" description="Carboxyltransferase" evidence="4">
    <location>
        <begin position="23"/>
        <end position="308"/>
    </location>
</feature>
<dbReference type="GO" id="GO:0005524">
    <property type="term" value="F:ATP binding"/>
    <property type="evidence" value="ECO:0007669"/>
    <property type="project" value="UniProtKB-KW"/>
</dbReference>
<dbReference type="STRING" id="1165689.SAMN02927914_04458"/>
<dbReference type="InterPro" id="IPR029000">
    <property type="entry name" value="Cyclophilin-like_dom_sf"/>
</dbReference>
<dbReference type="Gene3D" id="2.40.100.10">
    <property type="entry name" value="Cyclophilin-like"/>
    <property type="match status" value="1"/>
</dbReference>
<dbReference type="AlphaFoldDB" id="A0A1G5Z8T4"/>
<evidence type="ECO:0000256" key="3">
    <source>
        <dbReference type="ARBA" id="ARBA00022840"/>
    </source>
</evidence>
<accession>A0A1G5Z8T4</accession>
<dbReference type="SUPFAM" id="SSF50891">
    <property type="entry name" value="Cyclophilin-like"/>
    <property type="match status" value="1"/>
</dbReference>
<dbReference type="Pfam" id="PF02626">
    <property type="entry name" value="CT_A_B"/>
    <property type="match status" value="1"/>
</dbReference>
<proteinExistence type="predicted"/>